<evidence type="ECO:0000256" key="2">
    <source>
        <dbReference type="ARBA" id="ARBA00023015"/>
    </source>
</evidence>
<dbReference type="Pfam" id="PF00126">
    <property type="entry name" value="HTH_1"/>
    <property type="match status" value="1"/>
</dbReference>
<evidence type="ECO:0000313" key="7">
    <source>
        <dbReference type="Proteomes" id="UP000543419"/>
    </source>
</evidence>
<comment type="caution">
    <text evidence="6">The sequence shown here is derived from an EMBL/GenBank/DDBJ whole genome shotgun (WGS) entry which is preliminary data.</text>
</comment>
<dbReference type="InterPro" id="IPR000847">
    <property type="entry name" value="LysR_HTH_N"/>
</dbReference>
<dbReference type="GO" id="GO:0003700">
    <property type="term" value="F:DNA-binding transcription factor activity"/>
    <property type="evidence" value="ECO:0007669"/>
    <property type="project" value="InterPro"/>
</dbReference>
<evidence type="ECO:0000256" key="1">
    <source>
        <dbReference type="ARBA" id="ARBA00009437"/>
    </source>
</evidence>
<dbReference type="InterPro" id="IPR036390">
    <property type="entry name" value="WH_DNA-bd_sf"/>
</dbReference>
<evidence type="ECO:0000256" key="3">
    <source>
        <dbReference type="ARBA" id="ARBA00023125"/>
    </source>
</evidence>
<dbReference type="AlphaFoldDB" id="A0A7Y0HY36"/>
<keyword evidence="4" id="KW-0804">Transcription</keyword>
<dbReference type="CDD" id="cd05466">
    <property type="entry name" value="PBP2_LTTR_substrate"/>
    <property type="match status" value="1"/>
</dbReference>
<sequence length="298" mass="32823">MYDKRLDAVIAAADTGSFAGAGRLLHISTPALAKQINTFEKEYGLTLFNRSRSGVELTPQGRDFVADARPIMHECDEIISRAQRRSATSVEPVRLGVSVLRSGRRVLDLWQKDAGKHPEIRLELVSLSDDTTTVSDIITHLGEEVDMVSTAFDPEYWAQHCSTLTLDFEPLCLAVPRDNELARKPIITLDDLEGVRVHILKQRSGGNDTARTLLAEHPGITLVDIDHYDLDTFNECAQDGDVMISKTMWAGVHPQLVNVPVDWPEPVGLSYGLLYPLNPSPGVAAFIARIRELAGTSS</sequence>
<dbReference type="GO" id="GO:0003677">
    <property type="term" value="F:DNA binding"/>
    <property type="evidence" value="ECO:0007669"/>
    <property type="project" value="UniProtKB-KW"/>
</dbReference>
<dbReference type="InterPro" id="IPR036388">
    <property type="entry name" value="WH-like_DNA-bd_sf"/>
</dbReference>
<reference evidence="6 7" key="1">
    <citation type="submission" date="2020-02" db="EMBL/GenBank/DDBJ databases">
        <title>Characterization of phylogenetic diversity of novel bifidobacterial species isolated in Czech ZOOs.</title>
        <authorList>
            <person name="Lugli G.A."/>
            <person name="Vera N.B."/>
            <person name="Ventura M."/>
        </authorList>
    </citation>
    <scope>NUCLEOTIDE SEQUENCE [LARGE SCALE GENOMIC DNA]</scope>
    <source>
        <strain evidence="6 7">DSM 109959</strain>
    </source>
</reference>
<evidence type="ECO:0000256" key="4">
    <source>
        <dbReference type="ARBA" id="ARBA00023163"/>
    </source>
</evidence>
<dbReference type="Gene3D" id="1.10.10.10">
    <property type="entry name" value="Winged helix-like DNA-binding domain superfamily/Winged helix DNA-binding domain"/>
    <property type="match status" value="1"/>
</dbReference>
<dbReference type="PANTHER" id="PTHR30346:SF0">
    <property type="entry name" value="HCA OPERON TRANSCRIPTIONAL ACTIVATOR HCAR"/>
    <property type="match status" value="1"/>
</dbReference>
<keyword evidence="2" id="KW-0805">Transcription regulation</keyword>
<dbReference type="EMBL" id="JAAIIG010000007">
    <property type="protein sequence ID" value="NMM98689.1"/>
    <property type="molecule type" value="Genomic_DNA"/>
</dbReference>
<dbReference type="SUPFAM" id="SSF53850">
    <property type="entry name" value="Periplasmic binding protein-like II"/>
    <property type="match status" value="1"/>
</dbReference>
<dbReference type="Gene3D" id="3.40.190.290">
    <property type="match status" value="1"/>
</dbReference>
<dbReference type="Proteomes" id="UP000543419">
    <property type="component" value="Unassembled WGS sequence"/>
</dbReference>
<dbReference type="SUPFAM" id="SSF46785">
    <property type="entry name" value="Winged helix' DNA-binding domain"/>
    <property type="match status" value="1"/>
</dbReference>
<proteinExistence type="inferred from homology"/>
<protein>
    <submittedName>
        <fullName evidence="6">LysR family transcriptional regulator</fullName>
    </submittedName>
</protein>
<dbReference type="GO" id="GO:0032993">
    <property type="term" value="C:protein-DNA complex"/>
    <property type="evidence" value="ECO:0007669"/>
    <property type="project" value="TreeGrafter"/>
</dbReference>
<dbReference type="InterPro" id="IPR005119">
    <property type="entry name" value="LysR_subst-bd"/>
</dbReference>
<gene>
    <name evidence="6" type="ORF">G1C97_1643</name>
</gene>
<keyword evidence="3" id="KW-0238">DNA-binding</keyword>
<dbReference type="Pfam" id="PF03466">
    <property type="entry name" value="LysR_substrate"/>
    <property type="match status" value="1"/>
</dbReference>
<feature type="domain" description="HTH lysR-type" evidence="5">
    <location>
        <begin position="1"/>
        <end position="58"/>
    </location>
</feature>
<dbReference type="PANTHER" id="PTHR30346">
    <property type="entry name" value="TRANSCRIPTIONAL DUAL REGULATOR HCAR-RELATED"/>
    <property type="match status" value="1"/>
</dbReference>
<comment type="similarity">
    <text evidence="1">Belongs to the LysR transcriptional regulatory family.</text>
</comment>
<evidence type="ECO:0000313" key="6">
    <source>
        <dbReference type="EMBL" id="NMM98689.1"/>
    </source>
</evidence>
<organism evidence="6 7">
    <name type="scientific">Bifidobacterium olomucense</name>
    <dbReference type="NCBI Taxonomy" id="2675324"/>
    <lineage>
        <taxon>Bacteria</taxon>
        <taxon>Bacillati</taxon>
        <taxon>Actinomycetota</taxon>
        <taxon>Actinomycetes</taxon>
        <taxon>Bifidobacteriales</taxon>
        <taxon>Bifidobacteriaceae</taxon>
        <taxon>Bifidobacterium</taxon>
    </lineage>
</organism>
<dbReference type="PROSITE" id="PS50931">
    <property type="entry name" value="HTH_LYSR"/>
    <property type="match status" value="1"/>
</dbReference>
<keyword evidence="7" id="KW-1185">Reference proteome</keyword>
<name>A0A7Y0HY36_9BIFI</name>
<evidence type="ECO:0000259" key="5">
    <source>
        <dbReference type="PROSITE" id="PS50931"/>
    </source>
</evidence>
<accession>A0A7Y0HY36</accession>